<sequence>ENENAIRTQVWCTLIAQLLMTVIQKMANTQKAFSVVATLVRIHLISLLDVFELLRSTKRDYLNKRGSPDLYGQIKLIF</sequence>
<organism evidence="1 2">
    <name type="scientific">Williamwhitmania taraxaci</name>
    <dbReference type="NCBI Taxonomy" id="1640674"/>
    <lineage>
        <taxon>Bacteria</taxon>
        <taxon>Pseudomonadati</taxon>
        <taxon>Bacteroidota</taxon>
        <taxon>Bacteroidia</taxon>
        <taxon>Bacteroidales</taxon>
        <taxon>Williamwhitmaniaceae</taxon>
        <taxon>Williamwhitmania</taxon>
    </lineage>
</organism>
<reference evidence="1 2" key="1">
    <citation type="submission" date="2016-09" db="EMBL/GenBank/DDBJ databases">
        <authorList>
            <person name="Capua I."/>
            <person name="De Benedictis P."/>
            <person name="Joannis T."/>
            <person name="Lombin L.H."/>
            <person name="Cattoli G."/>
        </authorList>
    </citation>
    <scope>NUCLEOTIDE SEQUENCE [LARGE SCALE GENOMIC DNA]</scope>
    <source>
        <strain evidence="1 2">A7P-90m</strain>
    </source>
</reference>
<protein>
    <submittedName>
        <fullName evidence="1">Uncharacterized protein</fullName>
    </submittedName>
</protein>
<evidence type="ECO:0000313" key="1">
    <source>
        <dbReference type="EMBL" id="SDD25344.1"/>
    </source>
</evidence>
<name>A0A1G6T903_9BACT</name>
<proteinExistence type="predicted"/>
<accession>A0A1G6T903</accession>
<dbReference type="EMBL" id="FMYP01000115">
    <property type="protein sequence ID" value="SDD25344.1"/>
    <property type="molecule type" value="Genomic_DNA"/>
</dbReference>
<feature type="non-terminal residue" evidence="1">
    <location>
        <position position="1"/>
    </location>
</feature>
<dbReference type="AlphaFoldDB" id="A0A1G6T903"/>
<keyword evidence="2" id="KW-1185">Reference proteome</keyword>
<dbReference type="Proteomes" id="UP000199452">
    <property type="component" value="Unassembled WGS sequence"/>
</dbReference>
<gene>
    <name evidence="1" type="ORF">SAMN05216323_11156</name>
</gene>
<evidence type="ECO:0000313" key="2">
    <source>
        <dbReference type="Proteomes" id="UP000199452"/>
    </source>
</evidence>